<accession>A0A0C4EFD6</accession>
<dbReference type="PROSITE" id="PS00086">
    <property type="entry name" value="CYTOCHROME_P450"/>
    <property type="match status" value="1"/>
</dbReference>
<dbReference type="PANTHER" id="PTHR46206:SF2">
    <property type="entry name" value="CYTOCHROME P450 MONOOXYGENASE AUSG-RELATED"/>
    <property type="match status" value="1"/>
</dbReference>
<dbReference type="InterPro" id="IPR017972">
    <property type="entry name" value="Cyt_P450_CS"/>
</dbReference>
<evidence type="ECO:0000256" key="2">
    <source>
        <dbReference type="ARBA" id="ARBA00010617"/>
    </source>
</evidence>
<dbReference type="OrthoDB" id="1844152at2759"/>
<dbReference type="InterPro" id="IPR002403">
    <property type="entry name" value="Cyt_P450_E_grp-IV"/>
</dbReference>
<evidence type="ECO:0000256" key="7">
    <source>
        <dbReference type="ARBA" id="ARBA00023033"/>
    </source>
</evidence>
<evidence type="ECO:0000313" key="12">
    <source>
        <dbReference type="Proteomes" id="UP000011715"/>
    </source>
</evidence>
<keyword evidence="7 9" id="KW-0503">Monooxygenase</keyword>
<dbReference type="InterPro" id="IPR036396">
    <property type="entry name" value="Cyt_P450_sf"/>
</dbReference>
<keyword evidence="6 8" id="KW-0408">Iron</keyword>
<keyword evidence="12" id="KW-1185">Reference proteome</keyword>
<comment type="similarity">
    <text evidence="2 9">Belongs to the cytochrome P450 family.</text>
</comment>
<dbReference type="GO" id="GO:0004497">
    <property type="term" value="F:monooxygenase activity"/>
    <property type="evidence" value="ECO:0007669"/>
    <property type="project" value="UniProtKB-KW"/>
</dbReference>
<evidence type="ECO:0000256" key="5">
    <source>
        <dbReference type="ARBA" id="ARBA00023002"/>
    </source>
</evidence>
<dbReference type="Proteomes" id="UP000011715">
    <property type="component" value="Unassembled WGS sequence"/>
</dbReference>
<reference evidence="11" key="4">
    <citation type="journal article" date="2015" name="G3 (Bethesda)">
        <title>Genome sequences of three phytopathogenic species of the Magnaporthaceae family of fungi.</title>
        <authorList>
            <person name="Okagaki L.H."/>
            <person name="Nunes C.C."/>
            <person name="Sailsbery J."/>
            <person name="Clay B."/>
            <person name="Brown D."/>
            <person name="John T."/>
            <person name="Oh Y."/>
            <person name="Young N."/>
            <person name="Fitzgerald M."/>
            <person name="Haas B.J."/>
            <person name="Zeng Q."/>
            <person name="Young S."/>
            <person name="Adiconis X."/>
            <person name="Fan L."/>
            <person name="Levin J.Z."/>
            <person name="Mitchell T.K."/>
            <person name="Okubara P.A."/>
            <person name="Farman M.L."/>
            <person name="Kohn L.M."/>
            <person name="Birren B."/>
            <person name="Ma L.-J."/>
            <person name="Dean R.A."/>
        </authorList>
    </citation>
    <scope>NUCLEOTIDE SEQUENCE</scope>
    <source>
        <strain evidence="11">ATCC 64411 / 73-15</strain>
    </source>
</reference>
<dbReference type="EMBL" id="GL876981">
    <property type="protein sequence ID" value="KLU92534.1"/>
    <property type="molecule type" value="Genomic_DNA"/>
</dbReference>
<sequence>MSSSVGVETPWLQTPLFGDWAATLELNRSTITLTLLLVVVVPVVASALLGSKGSRLPVVNVPGPFQLEIQKKFEFVQDGMKFLREGRQRFPGKPFVLVTNSGRITIMPPDRAQEIKGLSTLCFRKAFCFVAPLMPGLGTLEIIDHPNELVQKVVTKHLTKRLNTVTEPLAIETSFAVSKSLGEKNDWAEVTIYEALLDIVARISTRVFLGPDICRDEAWLEITKNFTVAQSRSLATMKLFPYYLRPLVYFLDPNGRKTVRLFYEARKMVEPLVARRRRERQEPGAPAYNDAIEWADLECGGQPFDATDFQLALASVAIHTTTDLVSKTLMHLAAGDPENIEALRQEMIDVLPANGWKKTSLTRMILLDSAIKEAQRMKPILMTNMLRKATADTKLEGGIVLRKGEMLAVDAGNLHDPAVYENPDVYDMRRFANMRSSGGGMEHRAHLVSAVPEHITFGYGKHVCPGRFFAANEIKMALCHLLMNYDWKIAPGTTLEPTWVGTDMLFNQQAKMLCRSRRAEFDLDSLEVDDTE</sequence>
<evidence type="ECO:0000313" key="10">
    <source>
        <dbReference type="EMBL" id="KLU92534.1"/>
    </source>
</evidence>
<dbReference type="PANTHER" id="PTHR46206">
    <property type="entry name" value="CYTOCHROME P450"/>
    <property type="match status" value="1"/>
</dbReference>
<dbReference type="Pfam" id="PF00067">
    <property type="entry name" value="p450"/>
    <property type="match status" value="1"/>
</dbReference>
<reference evidence="11" key="5">
    <citation type="submission" date="2015-06" db="UniProtKB">
        <authorList>
            <consortium name="EnsemblFungi"/>
        </authorList>
    </citation>
    <scope>IDENTIFICATION</scope>
    <source>
        <strain evidence="11">ATCC 64411</strain>
    </source>
</reference>
<dbReference type="SUPFAM" id="SSF48264">
    <property type="entry name" value="Cytochrome P450"/>
    <property type="match status" value="1"/>
</dbReference>
<dbReference type="AlphaFoldDB" id="A0A0C4EFD6"/>
<organism evidence="11 12">
    <name type="scientific">Magnaporthiopsis poae (strain ATCC 64411 / 73-15)</name>
    <name type="common">Kentucky bluegrass fungus</name>
    <name type="synonym">Magnaporthe poae</name>
    <dbReference type="NCBI Taxonomy" id="644358"/>
    <lineage>
        <taxon>Eukaryota</taxon>
        <taxon>Fungi</taxon>
        <taxon>Dikarya</taxon>
        <taxon>Ascomycota</taxon>
        <taxon>Pezizomycotina</taxon>
        <taxon>Sordariomycetes</taxon>
        <taxon>Sordariomycetidae</taxon>
        <taxon>Magnaporthales</taxon>
        <taxon>Magnaporthaceae</taxon>
        <taxon>Magnaporthiopsis</taxon>
    </lineage>
</organism>
<proteinExistence type="inferred from homology"/>
<evidence type="ECO:0000313" key="11">
    <source>
        <dbReference type="EnsemblFungi" id="MAPG_11479T0"/>
    </source>
</evidence>
<name>A0A0C4EFD6_MAGP6</name>
<dbReference type="eggNOG" id="KOG0156">
    <property type="taxonomic scope" value="Eukaryota"/>
</dbReference>
<evidence type="ECO:0000256" key="8">
    <source>
        <dbReference type="PIRSR" id="PIRSR602403-1"/>
    </source>
</evidence>
<reference evidence="10" key="3">
    <citation type="submission" date="2011-03" db="EMBL/GenBank/DDBJ databases">
        <title>Annotation of Magnaporthe poae ATCC 64411.</title>
        <authorList>
            <person name="Ma L.-J."/>
            <person name="Dead R."/>
            <person name="Young S.K."/>
            <person name="Zeng Q."/>
            <person name="Gargeya S."/>
            <person name="Fitzgerald M."/>
            <person name="Haas B."/>
            <person name="Abouelleil A."/>
            <person name="Alvarado L."/>
            <person name="Arachchi H.M."/>
            <person name="Berlin A."/>
            <person name="Brown A."/>
            <person name="Chapman S.B."/>
            <person name="Chen Z."/>
            <person name="Dunbar C."/>
            <person name="Freedman E."/>
            <person name="Gearin G."/>
            <person name="Gellesch M."/>
            <person name="Goldberg J."/>
            <person name="Griggs A."/>
            <person name="Gujja S."/>
            <person name="Heiman D."/>
            <person name="Howarth C."/>
            <person name="Larson L."/>
            <person name="Lui A."/>
            <person name="MacDonald P.J.P."/>
            <person name="Mehta T."/>
            <person name="Montmayeur A."/>
            <person name="Murphy C."/>
            <person name="Neiman D."/>
            <person name="Pearson M."/>
            <person name="Priest M."/>
            <person name="Roberts A."/>
            <person name="Saif S."/>
            <person name="Shea T."/>
            <person name="Shenoy N."/>
            <person name="Sisk P."/>
            <person name="Stolte C."/>
            <person name="Sykes S."/>
            <person name="Yandava C."/>
            <person name="Wortman J."/>
            <person name="Nusbaum C."/>
            <person name="Birren B."/>
        </authorList>
    </citation>
    <scope>NUCLEOTIDE SEQUENCE</scope>
    <source>
        <strain evidence="10">ATCC 64411</strain>
    </source>
</reference>
<dbReference type="STRING" id="644358.A0A0C4EFD6"/>
<dbReference type="GO" id="GO:0005506">
    <property type="term" value="F:iron ion binding"/>
    <property type="evidence" value="ECO:0007669"/>
    <property type="project" value="InterPro"/>
</dbReference>
<evidence type="ECO:0008006" key="13">
    <source>
        <dbReference type="Google" id="ProtNLM"/>
    </source>
</evidence>
<dbReference type="VEuPathDB" id="FungiDB:MAPG_11479"/>
<dbReference type="Gene3D" id="1.10.630.10">
    <property type="entry name" value="Cytochrome P450"/>
    <property type="match status" value="1"/>
</dbReference>
<dbReference type="GO" id="GO:0016705">
    <property type="term" value="F:oxidoreductase activity, acting on paired donors, with incorporation or reduction of molecular oxygen"/>
    <property type="evidence" value="ECO:0007669"/>
    <property type="project" value="InterPro"/>
</dbReference>
<evidence type="ECO:0000256" key="6">
    <source>
        <dbReference type="ARBA" id="ARBA00023004"/>
    </source>
</evidence>
<keyword evidence="4 8" id="KW-0479">Metal-binding</keyword>
<keyword evidence="3 8" id="KW-0349">Heme</keyword>
<dbReference type="PRINTS" id="PR00465">
    <property type="entry name" value="EP450IV"/>
</dbReference>
<evidence type="ECO:0000256" key="3">
    <source>
        <dbReference type="ARBA" id="ARBA00022617"/>
    </source>
</evidence>
<gene>
    <name evidence="10" type="ORF">MAPG_11479</name>
</gene>
<evidence type="ECO:0000256" key="4">
    <source>
        <dbReference type="ARBA" id="ARBA00022723"/>
    </source>
</evidence>
<feature type="binding site" description="axial binding residue" evidence="8">
    <location>
        <position position="464"/>
    </location>
    <ligand>
        <name>heme</name>
        <dbReference type="ChEBI" id="CHEBI:30413"/>
    </ligand>
    <ligandPart>
        <name>Fe</name>
        <dbReference type="ChEBI" id="CHEBI:18248"/>
    </ligandPart>
</feature>
<dbReference type="EnsemblFungi" id="MAPG_11479T0">
    <property type="protein sequence ID" value="MAPG_11479T0"/>
    <property type="gene ID" value="MAPG_11479"/>
</dbReference>
<keyword evidence="5 9" id="KW-0560">Oxidoreductase</keyword>
<comment type="cofactor">
    <cofactor evidence="1 8">
        <name>heme</name>
        <dbReference type="ChEBI" id="CHEBI:30413"/>
    </cofactor>
</comment>
<evidence type="ECO:0000256" key="1">
    <source>
        <dbReference type="ARBA" id="ARBA00001971"/>
    </source>
</evidence>
<protein>
    <recommendedName>
        <fullName evidence="13">Ent-kaurene oxidase</fullName>
    </recommendedName>
</protein>
<evidence type="ECO:0000256" key="9">
    <source>
        <dbReference type="RuleBase" id="RU000461"/>
    </source>
</evidence>
<dbReference type="OMA" id="RITIMPP"/>
<reference evidence="10" key="2">
    <citation type="submission" date="2010-05" db="EMBL/GenBank/DDBJ databases">
        <title>The Genome Sequence of Magnaporthe poae strain ATCC 64411.</title>
        <authorList>
            <consortium name="The Broad Institute Genome Sequencing Platform"/>
            <consortium name="Broad Institute Genome Sequencing Center for Infectious Disease"/>
            <person name="Ma L.-J."/>
            <person name="Dead R."/>
            <person name="Young S."/>
            <person name="Zeng Q."/>
            <person name="Koehrsen M."/>
            <person name="Alvarado L."/>
            <person name="Berlin A."/>
            <person name="Chapman S.B."/>
            <person name="Chen Z."/>
            <person name="Freedman E."/>
            <person name="Gellesch M."/>
            <person name="Goldberg J."/>
            <person name="Griggs A."/>
            <person name="Gujja S."/>
            <person name="Heilman E.R."/>
            <person name="Heiman D."/>
            <person name="Hepburn T."/>
            <person name="Howarth C."/>
            <person name="Jen D."/>
            <person name="Larson L."/>
            <person name="Mehta T."/>
            <person name="Neiman D."/>
            <person name="Pearson M."/>
            <person name="Roberts A."/>
            <person name="Saif S."/>
            <person name="Shea T."/>
            <person name="Shenoy N."/>
            <person name="Sisk P."/>
            <person name="Stolte C."/>
            <person name="Sykes S."/>
            <person name="Walk T."/>
            <person name="White J."/>
            <person name="Yandava C."/>
            <person name="Haas B."/>
            <person name="Nusbaum C."/>
            <person name="Birren B."/>
        </authorList>
    </citation>
    <scope>NUCLEOTIDE SEQUENCE</scope>
    <source>
        <strain evidence="10">ATCC 64411</strain>
    </source>
</reference>
<dbReference type="CDD" id="cd11041">
    <property type="entry name" value="CYP503A1-like"/>
    <property type="match status" value="1"/>
</dbReference>
<reference evidence="12" key="1">
    <citation type="submission" date="2010-05" db="EMBL/GenBank/DDBJ databases">
        <title>The genome sequence of Magnaporthe poae strain ATCC 64411.</title>
        <authorList>
            <person name="Ma L.-J."/>
            <person name="Dead R."/>
            <person name="Young S."/>
            <person name="Zeng Q."/>
            <person name="Koehrsen M."/>
            <person name="Alvarado L."/>
            <person name="Berlin A."/>
            <person name="Chapman S.B."/>
            <person name="Chen Z."/>
            <person name="Freedman E."/>
            <person name="Gellesch M."/>
            <person name="Goldberg J."/>
            <person name="Griggs A."/>
            <person name="Gujja S."/>
            <person name="Heilman E.R."/>
            <person name="Heiman D."/>
            <person name="Hepburn T."/>
            <person name="Howarth C."/>
            <person name="Jen D."/>
            <person name="Larson L."/>
            <person name="Mehta T."/>
            <person name="Neiman D."/>
            <person name="Pearson M."/>
            <person name="Roberts A."/>
            <person name="Saif S."/>
            <person name="Shea T."/>
            <person name="Shenoy N."/>
            <person name="Sisk P."/>
            <person name="Stolte C."/>
            <person name="Sykes S."/>
            <person name="Walk T."/>
            <person name="White J."/>
            <person name="Yandava C."/>
            <person name="Haas B."/>
            <person name="Nusbaum C."/>
            <person name="Birren B."/>
        </authorList>
    </citation>
    <scope>NUCLEOTIDE SEQUENCE [LARGE SCALE GENOMIC DNA]</scope>
    <source>
        <strain evidence="12">ATCC 64411 / 73-15</strain>
    </source>
</reference>
<dbReference type="GO" id="GO:0020037">
    <property type="term" value="F:heme binding"/>
    <property type="evidence" value="ECO:0007669"/>
    <property type="project" value="InterPro"/>
</dbReference>
<dbReference type="EMBL" id="ADBL01002830">
    <property type="status" value="NOT_ANNOTATED_CDS"/>
    <property type="molecule type" value="Genomic_DNA"/>
</dbReference>
<dbReference type="InterPro" id="IPR001128">
    <property type="entry name" value="Cyt_P450"/>
</dbReference>